<dbReference type="HOGENOM" id="CLU_343188_0_0_4"/>
<dbReference type="SUPFAM" id="SSF53335">
    <property type="entry name" value="S-adenosyl-L-methionine-dependent methyltransferases"/>
    <property type="match status" value="1"/>
</dbReference>
<dbReference type="STRING" id="1163617.SCD_n01641"/>
<dbReference type="Gene3D" id="3.40.50.150">
    <property type="entry name" value="Vaccinia Virus protein VP39"/>
    <property type="match status" value="1"/>
</dbReference>
<dbReference type="GO" id="GO:0016274">
    <property type="term" value="F:protein-arginine N-methyltransferase activity"/>
    <property type="evidence" value="ECO:0007669"/>
    <property type="project" value="InterPro"/>
</dbReference>
<accession>S6B4B7</accession>
<dbReference type="CDD" id="cd02440">
    <property type="entry name" value="AdoMet_MTases"/>
    <property type="match status" value="1"/>
</dbReference>
<evidence type="ECO:0000313" key="3">
    <source>
        <dbReference type="Proteomes" id="UP000015559"/>
    </source>
</evidence>
<reference evidence="2 3" key="1">
    <citation type="journal article" date="2012" name="Appl. Environ. Microbiol.">
        <title>Draft genome sequence of a psychrotolerant sulfur-oxidizing bacterium, Sulfuricella denitrificans skB26, and proteomic insights into cold adaptation.</title>
        <authorList>
            <person name="Watanabe T."/>
            <person name="Kojima H."/>
            <person name="Fukui M."/>
        </authorList>
    </citation>
    <scope>NUCLEOTIDE SEQUENCE [LARGE SCALE GENOMIC DNA]</scope>
    <source>
        <strain evidence="3">skB26</strain>
    </source>
</reference>
<dbReference type="PANTHER" id="PTHR11006">
    <property type="entry name" value="PROTEIN ARGININE N-METHYLTRANSFERASE"/>
    <property type="match status" value="1"/>
</dbReference>
<evidence type="ECO:0000313" key="2">
    <source>
        <dbReference type="EMBL" id="BAN35462.1"/>
    </source>
</evidence>
<dbReference type="Proteomes" id="UP000015559">
    <property type="component" value="Chromosome"/>
</dbReference>
<keyword evidence="3" id="KW-1185">Reference proteome</keyword>
<dbReference type="InterPro" id="IPR025799">
    <property type="entry name" value="Arg_MeTrfase"/>
</dbReference>
<dbReference type="AlphaFoldDB" id="S6B4B7"/>
<proteinExistence type="predicted"/>
<dbReference type="eggNOG" id="COG4076">
    <property type="taxonomic scope" value="Bacteria"/>
</dbReference>
<dbReference type="KEGG" id="sdr:SCD_n01641"/>
<gene>
    <name evidence="2" type="ORF">SCD_n01641</name>
</gene>
<protein>
    <recommendedName>
        <fullName evidence="1">Methyltransferase domain-containing protein</fullName>
    </recommendedName>
</protein>
<dbReference type="RefSeq" id="WP_009205581.1">
    <property type="nucleotide sequence ID" value="NC_022357.1"/>
</dbReference>
<sequence>MRRKPVTSPGDIPSTEQLLVEGGDARIALEPDDVLNKYGCQPFPDPDLAAFGSSTASVISAESFAAADKLRHRIFLTAGAESEAVTYTRELNLIRQELLRLCGVSDLAGIEVVFASSGTDLHLIAAQLAGGTESMPTLIVMVNAAETGSYVPAALAGRHFSSRASLGESVIEGASIFSGSTVEVVTVPIRHDDGTPRATTDVDADFESLVTGAAEMGRRVLLVLVDVSKTGLIAPSPACVSRLQHRLPGTMDVLVDACQFRIAPSTLLAYLKHDFMVALTGSKFVTGPTFSGALLIPPAVALRLRKRPFPPALGAYSTQGDWPQGWDTAGYLENVANFGLLLRWEAALEELRAFRSVPESKAAGFLQAFASAVQDRLTRDLAFEPLPVPELDRHPLIEASSWDDIPTIFPFLLFHPETPDGKQPFNREETAQVYRLLQADLSNHPGSGHAGINNDSARLRCQLGQPVACGNRNGILVSALRLCVSSRLIVEATSDGGRNTAIVIARAMAALDKIAMLVKNNYFKNIAIGSQGSEDENECHYLGQFIPLHYHHNMLMDEYRMGRFKAAINHTVFEGAKVLELGGGTGVLSCFAASKASKVWCVEFNPDLVAESRRLLAHNPDGHKVKVIHADAFHYLPPEPVDVVICEMIHSAMLREKQVAVINAFKDRYQRRFGTPLPVFVPEAIIMAVQPLQQTYDFFGFHAPIVQFQSPHAILPGTLEMAAPVVYSTLDFTLPTSPEIQWVGTFSMERDGTVNALRFVTKNILAVVLEQDTTIDWLGGHLVLPLAEPLEVKAGDVIQISFRYFAGGSLKSLEKNMRATLLDSE</sequence>
<evidence type="ECO:0000259" key="1">
    <source>
        <dbReference type="Pfam" id="PF13649"/>
    </source>
</evidence>
<dbReference type="InterPro" id="IPR041698">
    <property type="entry name" value="Methyltransf_25"/>
</dbReference>
<dbReference type="InterPro" id="IPR029063">
    <property type="entry name" value="SAM-dependent_MTases_sf"/>
</dbReference>
<name>S6B4B7_SULDS</name>
<dbReference type="Pfam" id="PF13649">
    <property type="entry name" value="Methyltransf_25"/>
    <property type="match status" value="1"/>
</dbReference>
<feature type="domain" description="Methyltransferase" evidence="1">
    <location>
        <begin position="578"/>
        <end position="662"/>
    </location>
</feature>
<dbReference type="EMBL" id="AP013066">
    <property type="protein sequence ID" value="BAN35462.1"/>
    <property type="molecule type" value="Genomic_DNA"/>
</dbReference>
<dbReference type="PANTHER" id="PTHR11006:SF53">
    <property type="entry name" value="PROTEIN ARGININE N-METHYLTRANSFERASE 3"/>
    <property type="match status" value="1"/>
</dbReference>
<organism evidence="2 3">
    <name type="scientific">Sulfuricella denitrificans (strain DSM 22764 / NBRC 105220 / skB26)</name>
    <dbReference type="NCBI Taxonomy" id="1163617"/>
    <lineage>
        <taxon>Bacteria</taxon>
        <taxon>Pseudomonadati</taxon>
        <taxon>Pseudomonadota</taxon>
        <taxon>Betaproteobacteria</taxon>
        <taxon>Nitrosomonadales</taxon>
        <taxon>Sulfuricellaceae</taxon>
        <taxon>Sulfuricella</taxon>
    </lineage>
</organism>
<dbReference type="Gene3D" id="3.40.640.10">
    <property type="entry name" value="Type I PLP-dependent aspartate aminotransferase-like (Major domain)"/>
    <property type="match status" value="1"/>
</dbReference>
<dbReference type="GO" id="GO:0042054">
    <property type="term" value="F:histone methyltransferase activity"/>
    <property type="evidence" value="ECO:0007669"/>
    <property type="project" value="TreeGrafter"/>
</dbReference>
<dbReference type="InterPro" id="IPR015421">
    <property type="entry name" value="PyrdxlP-dep_Trfase_major"/>
</dbReference>